<dbReference type="EMBL" id="ML213511">
    <property type="protein sequence ID" value="TFK51371.1"/>
    <property type="molecule type" value="Genomic_DNA"/>
</dbReference>
<sequence length="318" mass="35206">MHGKPANIPSYATVVDQCHKLGRCRATDTNNRGAHIPLDKQSDDHVSDIWVKFGPYVDMAEARTQRFVEQFLQDNNNPVVRAPRVYLAFTCENNGFGYIVSEYIDGNICDERDIGSIATAVQSLITIPSPSPKPGPVGGGFIEHPFYIERISPICYESVKELQDHVNGILAVTGQRGGPVHFTDNVAKYGLRLCPSDMRFANFMRDKGSRIVAVDFGGYSFLPPSFFAFALTVDILAMSIAPKLDYPRSPDLVPLLNASGGMIPFGTDTIGEQMSFCAFLLPLAFLWILSSPYCTGIPRRLRSRLPNHPGTHRVPHYL</sequence>
<evidence type="ECO:0000313" key="3">
    <source>
        <dbReference type="Proteomes" id="UP000305948"/>
    </source>
</evidence>
<reference evidence="2 3" key="1">
    <citation type="journal article" date="2019" name="Nat. Ecol. Evol.">
        <title>Megaphylogeny resolves global patterns of mushroom evolution.</title>
        <authorList>
            <person name="Varga T."/>
            <person name="Krizsan K."/>
            <person name="Foldi C."/>
            <person name="Dima B."/>
            <person name="Sanchez-Garcia M."/>
            <person name="Sanchez-Ramirez S."/>
            <person name="Szollosi G.J."/>
            <person name="Szarkandi J.G."/>
            <person name="Papp V."/>
            <person name="Albert L."/>
            <person name="Andreopoulos W."/>
            <person name="Angelini C."/>
            <person name="Antonin V."/>
            <person name="Barry K.W."/>
            <person name="Bougher N.L."/>
            <person name="Buchanan P."/>
            <person name="Buyck B."/>
            <person name="Bense V."/>
            <person name="Catcheside P."/>
            <person name="Chovatia M."/>
            <person name="Cooper J."/>
            <person name="Damon W."/>
            <person name="Desjardin D."/>
            <person name="Finy P."/>
            <person name="Geml J."/>
            <person name="Haridas S."/>
            <person name="Hughes K."/>
            <person name="Justo A."/>
            <person name="Karasinski D."/>
            <person name="Kautmanova I."/>
            <person name="Kiss B."/>
            <person name="Kocsube S."/>
            <person name="Kotiranta H."/>
            <person name="LaButti K.M."/>
            <person name="Lechner B.E."/>
            <person name="Liimatainen K."/>
            <person name="Lipzen A."/>
            <person name="Lukacs Z."/>
            <person name="Mihaltcheva S."/>
            <person name="Morgado L.N."/>
            <person name="Niskanen T."/>
            <person name="Noordeloos M.E."/>
            <person name="Ohm R.A."/>
            <person name="Ortiz-Santana B."/>
            <person name="Ovrebo C."/>
            <person name="Racz N."/>
            <person name="Riley R."/>
            <person name="Savchenko A."/>
            <person name="Shiryaev A."/>
            <person name="Soop K."/>
            <person name="Spirin V."/>
            <person name="Szebenyi C."/>
            <person name="Tomsovsky M."/>
            <person name="Tulloss R.E."/>
            <person name="Uehling J."/>
            <person name="Grigoriev I.V."/>
            <person name="Vagvolgyi C."/>
            <person name="Papp T."/>
            <person name="Martin F.M."/>
            <person name="Miettinen O."/>
            <person name="Hibbett D.S."/>
            <person name="Nagy L.G."/>
        </authorList>
    </citation>
    <scope>NUCLEOTIDE SEQUENCE [LARGE SCALE GENOMIC DNA]</scope>
    <source>
        <strain evidence="2 3">OMC1185</strain>
    </source>
</reference>
<keyword evidence="1" id="KW-0812">Transmembrane</keyword>
<evidence type="ECO:0008006" key="4">
    <source>
        <dbReference type="Google" id="ProtNLM"/>
    </source>
</evidence>
<dbReference type="OrthoDB" id="3250044at2759"/>
<keyword evidence="3" id="KW-1185">Reference proteome</keyword>
<gene>
    <name evidence="2" type="ORF">OE88DRAFT_1659344</name>
</gene>
<protein>
    <recommendedName>
        <fullName evidence="4">Aminoglycoside phosphotransferase domain-containing protein</fullName>
    </recommendedName>
</protein>
<feature type="transmembrane region" description="Helical" evidence="1">
    <location>
        <begin position="273"/>
        <end position="294"/>
    </location>
</feature>
<dbReference type="STRING" id="5364.A0A5C3NBX6"/>
<accession>A0A5C3NBX6</accession>
<proteinExistence type="predicted"/>
<dbReference type="InterPro" id="IPR011009">
    <property type="entry name" value="Kinase-like_dom_sf"/>
</dbReference>
<name>A0A5C3NBX6_9AGAM</name>
<dbReference type="SUPFAM" id="SSF56112">
    <property type="entry name" value="Protein kinase-like (PK-like)"/>
    <property type="match status" value="1"/>
</dbReference>
<organism evidence="2 3">
    <name type="scientific">Heliocybe sulcata</name>
    <dbReference type="NCBI Taxonomy" id="5364"/>
    <lineage>
        <taxon>Eukaryota</taxon>
        <taxon>Fungi</taxon>
        <taxon>Dikarya</taxon>
        <taxon>Basidiomycota</taxon>
        <taxon>Agaricomycotina</taxon>
        <taxon>Agaricomycetes</taxon>
        <taxon>Gloeophyllales</taxon>
        <taxon>Gloeophyllaceae</taxon>
        <taxon>Heliocybe</taxon>
    </lineage>
</organism>
<dbReference type="AlphaFoldDB" id="A0A5C3NBX6"/>
<evidence type="ECO:0000256" key="1">
    <source>
        <dbReference type="SAM" id="Phobius"/>
    </source>
</evidence>
<keyword evidence="1" id="KW-0472">Membrane</keyword>
<keyword evidence="1" id="KW-1133">Transmembrane helix</keyword>
<evidence type="ECO:0000313" key="2">
    <source>
        <dbReference type="EMBL" id="TFK51371.1"/>
    </source>
</evidence>
<dbReference type="Proteomes" id="UP000305948">
    <property type="component" value="Unassembled WGS sequence"/>
</dbReference>